<dbReference type="InterPro" id="IPR050745">
    <property type="entry name" value="Multifunctional_regulatory"/>
</dbReference>
<organism evidence="4 5">
    <name type="scientific">Streptomyces sp. 900116325</name>
    <dbReference type="NCBI Taxonomy" id="3154295"/>
    <lineage>
        <taxon>Bacteria</taxon>
        <taxon>Bacillati</taxon>
        <taxon>Actinomycetota</taxon>
        <taxon>Actinomycetes</taxon>
        <taxon>Kitasatosporales</taxon>
        <taxon>Streptomycetaceae</taxon>
        <taxon>Streptomyces</taxon>
    </lineage>
</organism>
<dbReference type="Pfam" id="PF13637">
    <property type="entry name" value="Ank_4"/>
    <property type="match status" value="1"/>
</dbReference>
<evidence type="ECO:0000313" key="4">
    <source>
        <dbReference type="EMBL" id="MET8433345.1"/>
    </source>
</evidence>
<gene>
    <name evidence="4" type="ORF">ABZV61_11180</name>
</gene>
<dbReference type="EMBL" id="JBEXIP010000006">
    <property type="protein sequence ID" value="MET8433345.1"/>
    <property type="molecule type" value="Genomic_DNA"/>
</dbReference>
<dbReference type="PROSITE" id="PS50297">
    <property type="entry name" value="ANK_REP_REGION"/>
    <property type="match status" value="1"/>
</dbReference>
<name>A0ABV2U662_9ACTN</name>
<accession>A0ABV2U662</accession>
<dbReference type="InterPro" id="IPR002110">
    <property type="entry name" value="Ankyrin_rpt"/>
</dbReference>
<evidence type="ECO:0000256" key="1">
    <source>
        <dbReference type="ARBA" id="ARBA00022737"/>
    </source>
</evidence>
<dbReference type="Gene3D" id="1.25.40.20">
    <property type="entry name" value="Ankyrin repeat-containing domain"/>
    <property type="match status" value="1"/>
</dbReference>
<proteinExistence type="predicted"/>
<keyword evidence="1" id="KW-0677">Repeat</keyword>
<evidence type="ECO:0000313" key="5">
    <source>
        <dbReference type="Proteomes" id="UP001550044"/>
    </source>
</evidence>
<dbReference type="Proteomes" id="UP001550044">
    <property type="component" value="Unassembled WGS sequence"/>
</dbReference>
<keyword evidence="5" id="KW-1185">Reference proteome</keyword>
<dbReference type="PANTHER" id="PTHR24189:SF50">
    <property type="entry name" value="ANKYRIN REPEAT AND SOCS BOX PROTEIN 2"/>
    <property type="match status" value="1"/>
</dbReference>
<dbReference type="SMART" id="SM00248">
    <property type="entry name" value="ANK"/>
    <property type="match status" value="3"/>
</dbReference>
<dbReference type="InterPro" id="IPR036770">
    <property type="entry name" value="Ankyrin_rpt-contain_sf"/>
</dbReference>
<reference evidence="4 5" key="1">
    <citation type="submission" date="2024-06" db="EMBL/GenBank/DDBJ databases">
        <title>The Natural Products Discovery Center: Release of the First 8490 Sequenced Strains for Exploring Actinobacteria Biosynthetic Diversity.</title>
        <authorList>
            <person name="Kalkreuter E."/>
            <person name="Kautsar S.A."/>
            <person name="Yang D."/>
            <person name="Bader C.D."/>
            <person name="Teijaro C.N."/>
            <person name="Fluegel L."/>
            <person name="Davis C.M."/>
            <person name="Simpson J.R."/>
            <person name="Lauterbach L."/>
            <person name="Steele A.D."/>
            <person name="Gui C."/>
            <person name="Meng S."/>
            <person name="Li G."/>
            <person name="Viehrig K."/>
            <person name="Ye F."/>
            <person name="Su P."/>
            <person name="Kiefer A.F."/>
            <person name="Nichols A."/>
            <person name="Cepeda A.J."/>
            <person name="Yan W."/>
            <person name="Fan B."/>
            <person name="Jiang Y."/>
            <person name="Adhikari A."/>
            <person name="Zheng C.-J."/>
            <person name="Schuster L."/>
            <person name="Cowan T.M."/>
            <person name="Smanski M.J."/>
            <person name="Chevrette M.G."/>
            <person name="De Carvalho L.P.S."/>
            <person name="Shen B."/>
        </authorList>
    </citation>
    <scope>NUCLEOTIDE SEQUENCE [LARGE SCALE GENOMIC DNA]</scope>
    <source>
        <strain evidence="4 5">NPDC005137</strain>
    </source>
</reference>
<sequence length="110" mass="11858">MFDQVRSPAHYAVEHEDVETLAQLLDAGADPNEVDGGLTLLTHAIDVEGDGALQQGEPLTVHTTAVLLAYGADPQLVDPQGNTPMSIAEEYGHELAIRLLRRYLAGDLVR</sequence>
<dbReference type="PROSITE" id="PS50088">
    <property type="entry name" value="ANK_REPEAT"/>
    <property type="match status" value="1"/>
</dbReference>
<protein>
    <submittedName>
        <fullName evidence="4">Ankyrin repeat domain-containing protein</fullName>
    </submittedName>
</protein>
<dbReference type="PANTHER" id="PTHR24189">
    <property type="entry name" value="MYOTROPHIN"/>
    <property type="match status" value="1"/>
</dbReference>
<dbReference type="SUPFAM" id="SSF48403">
    <property type="entry name" value="Ankyrin repeat"/>
    <property type="match status" value="1"/>
</dbReference>
<dbReference type="RefSeq" id="WP_356709422.1">
    <property type="nucleotide sequence ID" value="NZ_JBEXIP010000006.1"/>
</dbReference>
<evidence type="ECO:0000256" key="3">
    <source>
        <dbReference type="PROSITE-ProRule" id="PRU00023"/>
    </source>
</evidence>
<feature type="repeat" description="ANK" evidence="3">
    <location>
        <begin position="4"/>
        <end position="36"/>
    </location>
</feature>
<comment type="caution">
    <text evidence="4">The sequence shown here is derived from an EMBL/GenBank/DDBJ whole genome shotgun (WGS) entry which is preliminary data.</text>
</comment>
<keyword evidence="2 3" id="KW-0040">ANK repeat</keyword>
<evidence type="ECO:0000256" key="2">
    <source>
        <dbReference type="ARBA" id="ARBA00023043"/>
    </source>
</evidence>